<dbReference type="EMBL" id="FMYE01000018">
    <property type="protein sequence ID" value="SDB77167.1"/>
    <property type="molecule type" value="Genomic_DNA"/>
</dbReference>
<organism evidence="2 3">
    <name type="scientific">Bacteroides ovatus</name>
    <dbReference type="NCBI Taxonomy" id="28116"/>
    <lineage>
        <taxon>Bacteria</taxon>
        <taxon>Pseudomonadati</taxon>
        <taxon>Bacteroidota</taxon>
        <taxon>Bacteroidia</taxon>
        <taxon>Bacteroidales</taxon>
        <taxon>Bacteroidaceae</taxon>
        <taxon>Bacteroides</taxon>
    </lineage>
</organism>
<accession>A0A1G6G579</accession>
<proteinExistence type="predicted"/>
<evidence type="ECO:0000313" key="2">
    <source>
        <dbReference type="EMBL" id="SDB77167.1"/>
    </source>
</evidence>
<dbReference type="AlphaFoldDB" id="A0A1G6G579"/>
<gene>
    <name evidence="2" type="ORF">SAMN05192581_101834</name>
</gene>
<dbReference type="InterPro" id="IPR007539">
    <property type="entry name" value="DUF551"/>
</dbReference>
<evidence type="ECO:0000259" key="1">
    <source>
        <dbReference type="Pfam" id="PF04448"/>
    </source>
</evidence>
<protein>
    <recommendedName>
        <fullName evidence="1">DUF551 domain-containing protein</fullName>
    </recommendedName>
</protein>
<reference evidence="2 3" key="1">
    <citation type="submission" date="2016-10" db="EMBL/GenBank/DDBJ databases">
        <authorList>
            <person name="de Groot N.N."/>
        </authorList>
    </citation>
    <scope>NUCLEOTIDE SEQUENCE [LARGE SCALE GENOMIC DNA]</scope>
    <source>
        <strain evidence="2 3">NLAE-zl-C500</strain>
    </source>
</reference>
<sequence length="113" mass="13463">MNFKSLVAQLANRINQPHVIEIYMRKVFASGVEWQKKQSPWISVEERLPNYKEEVLVLYEYEGRIQIQQSFYLGEKDWKFGSNKILAWMPIPSFDEILEANRDVLERIKEKGD</sequence>
<dbReference type="RefSeq" id="WP_074558096.1">
    <property type="nucleotide sequence ID" value="NZ_FMYE01000018.1"/>
</dbReference>
<name>A0A1G6G579_BACOV</name>
<feature type="domain" description="DUF551" evidence="1">
    <location>
        <begin position="41"/>
        <end position="93"/>
    </location>
</feature>
<dbReference type="Pfam" id="PF04448">
    <property type="entry name" value="DUF551"/>
    <property type="match status" value="1"/>
</dbReference>
<dbReference type="Proteomes" id="UP000183670">
    <property type="component" value="Unassembled WGS sequence"/>
</dbReference>
<evidence type="ECO:0000313" key="3">
    <source>
        <dbReference type="Proteomes" id="UP000183670"/>
    </source>
</evidence>